<evidence type="ECO:0000313" key="2">
    <source>
        <dbReference type="Proteomes" id="UP000887013"/>
    </source>
</evidence>
<organism evidence="1 2">
    <name type="scientific">Nephila pilipes</name>
    <name type="common">Giant wood spider</name>
    <name type="synonym">Nephila maculata</name>
    <dbReference type="NCBI Taxonomy" id="299642"/>
    <lineage>
        <taxon>Eukaryota</taxon>
        <taxon>Metazoa</taxon>
        <taxon>Ecdysozoa</taxon>
        <taxon>Arthropoda</taxon>
        <taxon>Chelicerata</taxon>
        <taxon>Arachnida</taxon>
        <taxon>Araneae</taxon>
        <taxon>Araneomorphae</taxon>
        <taxon>Entelegynae</taxon>
        <taxon>Araneoidea</taxon>
        <taxon>Nephilidae</taxon>
        <taxon>Nephila</taxon>
    </lineage>
</organism>
<sequence length="114" mass="13389">MKIFLFYFKVLKKLVDFSVQKRIAWHPKCVLLQSNLEIWVEMVKSLVTHTLMIALSTKLYRHNTSVEMYCPVGKGPFLSEHECVNLSIRYAHILLASRRSLQTFQGSRDFQLNK</sequence>
<evidence type="ECO:0000313" key="1">
    <source>
        <dbReference type="EMBL" id="GFS88739.1"/>
    </source>
</evidence>
<keyword evidence="2" id="KW-1185">Reference proteome</keyword>
<gene>
    <name evidence="1" type="ORF">NPIL_161871</name>
</gene>
<protein>
    <submittedName>
        <fullName evidence="1">Uncharacterized protein</fullName>
    </submittedName>
</protein>
<comment type="caution">
    <text evidence="1">The sequence shown here is derived from an EMBL/GenBank/DDBJ whole genome shotgun (WGS) entry which is preliminary data.</text>
</comment>
<dbReference type="EMBL" id="BMAW01004405">
    <property type="protein sequence ID" value="GFS88739.1"/>
    <property type="molecule type" value="Genomic_DNA"/>
</dbReference>
<accession>A0A8X6N1B5</accession>
<dbReference type="Proteomes" id="UP000887013">
    <property type="component" value="Unassembled WGS sequence"/>
</dbReference>
<name>A0A8X6N1B5_NEPPI</name>
<reference evidence="1" key="1">
    <citation type="submission" date="2020-08" db="EMBL/GenBank/DDBJ databases">
        <title>Multicomponent nature underlies the extraordinary mechanical properties of spider dragline silk.</title>
        <authorList>
            <person name="Kono N."/>
            <person name="Nakamura H."/>
            <person name="Mori M."/>
            <person name="Yoshida Y."/>
            <person name="Ohtoshi R."/>
            <person name="Malay A.D."/>
            <person name="Moran D.A.P."/>
            <person name="Tomita M."/>
            <person name="Numata K."/>
            <person name="Arakawa K."/>
        </authorList>
    </citation>
    <scope>NUCLEOTIDE SEQUENCE</scope>
</reference>
<proteinExistence type="predicted"/>
<dbReference type="AlphaFoldDB" id="A0A8X6N1B5"/>